<accession>A0A918H4K1</accession>
<dbReference type="EMBL" id="BMQQ01000010">
    <property type="protein sequence ID" value="GGT34728.1"/>
    <property type="molecule type" value="Genomic_DNA"/>
</dbReference>
<reference evidence="2" key="2">
    <citation type="submission" date="2020-09" db="EMBL/GenBank/DDBJ databases">
        <authorList>
            <person name="Sun Q."/>
            <person name="Ohkuma M."/>
        </authorList>
    </citation>
    <scope>NUCLEOTIDE SEQUENCE</scope>
    <source>
        <strain evidence="2">JCM 3172</strain>
    </source>
</reference>
<evidence type="ECO:0000313" key="2">
    <source>
        <dbReference type="EMBL" id="GGT34728.1"/>
    </source>
</evidence>
<evidence type="ECO:0000256" key="1">
    <source>
        <dbReference type="SAM" id="MobiDB-lite"/>
    </source>
</evidence>
<organism evidence="2 3">
    <name type="scientific">Streptomyces purpureus</name>
    <dbReference type="NCBI Taxonomy" id="1951"/>
    <lineage>
        <taxon>Bacteria</taxon>
        <taxon>Bacillati</taxon>
        <taxon>Actinomycetota</taxon>
        <taxon>Actinomycetes</taxon>
        <taxon>Kitasatosporales</taxon>
        <taxon>Streptomycetaceae</taxon>
        <taxon>Streptomyces</taxon>
    </lineage>
</organism>
<feature type="compositionally biased region" description="Basic residues" evidence="1">
    <location>
        <begin position="1"/>
        <end position="26"/>
    </location>
</feature>
<gene>
    <name evidence="2" type="ORF">GCM10014713_30420</name>
</gene>
<name>A0A918H4K1_9ACTN</name>
<comment type="caution">
    <text evidence="2">The sequence shown here is derived from an EMBL/GenBank/DDBJ whole genome shotgun (WGS) entry which is preliminary data.</text>
</comment>
<protein>
    <submittedName>
        <fullName evidence="2">Uncharacterized protein</fullName>
    </submittedName>
</protein>
<feature type="region of interest" description="Disordered" evidence="1">
    <location>
        <begin position="1"/>
        <end position="62"/>
    </location>
</feature>
<proteinExistence type="predicted"/>
<evidence type="ECO:0000313" key="3">
    <source>
        <dbReference type="Proteomes" id="UP000619486"/>
    </source>
</evidence>
<dbReference type="AlphaFoldDB" id="A0A918H4K1"/>
<reference evidence="2" key="1">
    <citation type="journal article" date="2014" name="Int. J. Syst. Evol. Microbiol.">
        <title>Complete genome sequence of Corynebacterium casei LMG S-19264T (=DSM 44701T), isolated from a smear-ripened cheese.</title>
        <authorList>
            <consortium name="US DOE Joint Genome Institute (JGI-PGF)"/>
            <person name="Walter F."/>
            <person name="Albersmeier A."/>
            <person name="Kalinowski J."/>
            <person name="Ruckert C."/>
        </authorList>
    </citation>
    <scope>NUCLEOTIDE SEQUENCE</scope>
    <source>
        <strain evidence="2">JCM 3172</strain>
    </source>
</reference>
<dbReference type="Proteomes" id="UP000619486">
    <property type="component" value="Unassembled WGS sequence"/>
</dbReference>
<sequence length="62" mass="7019">MDARLRSRNLRRRKYRSAQARGKRAKGGAAKMDTYPGCVGQRGPQASRNPPDVLKRCKEPHL</sequence>
<feature type="compositionally biased region" description="Basic and acidic residues" evidence="1">
    <location>
        <begin position="53"/>
        <end position="62"/>
    </location>
</feature>
<keyword evidence="3" id="KW-1185">Reference proteome</keyword>